<proteinExistence type="predicted"/>
<name>K0R4B6_THAOC</name>
<gene>
    <name evidence="2" type="ORF">THAOC_33333</name>
</gene>
<feature type="compositionally biased region" description="Pro residues" evidence="1">
    <location>
        <begin position="13"/>
        <end position="28"/>
    </location>
</feature>
<feature type="compositionally biased region" description="Basic and acidic residues" evidence="1">
    <location>
        <begin position="90"/>
        <end position="100"/>
    </location>
</feature>
<protein>
    <submittedName>
        <fullName evidence="2">Uncharacterized protein</fullName>
    </submittedName>
</protein>
<feature type="compositionally biased region" description="Low complexity" evidence="1">
    <location>
        <begin position="124"/>
        <end position="133"/>
    </location>
</feature>
<dbReference type="AlphaFoldDB" id="K0R4B6"/>
<feature type="compositionally biased region" description="Basic and acidic residues" evidence="1">
    <location>
        <begin position="41"/>
        <end position="55"/>
    </location>
</feature>
<dbReference type="Proteomes" id="UP000266841">
    <property type="component" value="Unassembled WGS sequence"/>
</dbReference>
<evidence type="ECO:0000313" key="3">
    <source>
        <dbReference type="Proteomes" id="UP000266841"/>
    </source>
</evidence>
<reference evidence="2 3" key="1">
    <citation type="journal article" date="2012" name="Genome Biol.">
        <title>Genome and low-iron response of an oceanic diatom adapted to chronic iron limitation.</title>
        <authorList>
            <person name="Lommer M."/>
            <person name="Specht M."/>
            <person name="Roy A.S."/>
            <person name="Kraemer L."/>
            <person name="Andreson R."/>
            <person name="Gutowska M.A."/>
            <person name="Wolf J."/>
            <person name="Bergner S.V."/>
            <person name="Schilhabel M.B."/>
            <person name="Klostermeier U.C."/>
            <person name="Beiko R.G."/>
            <person name="Rosenstiel P."/>
            <person name="Hippler M."/>
            <person name="Laroche J."/>
        </authorList>
    </citation>
    <scope>NUCLEOTIDE SEQUENCE [LARGE SCALE GENOMIC DNA]</scope>
    <source>
        <strain evidence="2 3">CCMP1005</strain>
    </source>
</reference>
<feature type="compositionally biased region" description="Low complexity" evidence="1">
    <location>
        <begin position="29"/>
        <end position="40"/>
    </location>
</feature>
<feature type="region of interest" description="Disordered" evidence="1">
    <location>
        <begin position="1"/>
        <end position="133"/>
    </location>
</feature>
<evidence type="ECO:0000313" key="2">
    <source>
        <dbReference type="EMBL" id="EJK47913.1"/>
    </source>
</evidence>
<sequence length="133" mass="14937">MAAESSDPRTTPACPPPRDLVLPRPPLHGHPLGRYQAGRPEGPRARPAREHREPTPEEGIAGRVRGDRGARLPQRRRRRDRLRPPQRGPPLDHRGGWVRDGRRRHRRAAREGRLGDGAHEQAPEGEVPVEPPP</sequence>
<feature type="non-terminal residue" evidence="2">
    <location>
        <position position="133"/>
    </location>
</feature>
<accession>K0R4B6</accession>
<feature type="compositionally biased region" description="Basic and acidic residues" evidence="1">
    <location>
        <begin position="109"/>
        <end position="122"/>
    </location>
</feature>
<organism evidence="2 3">
    <name type="scientific">Thalassiosira oceanica</name>
    <name type="common">Marine diatom</name>
    <dbReference type="NCBI Taxonomy" id="159749"/>
    <lineage>
        <taxon>Eukaryota</taxon>
        <taxon>Sar</taxon>
        <taxon>Stramenopiles</taxon>
        <taxon>Ochrophyta</taxon>
        <taxon>Bacillariophyta</taxon>
        <taxon>Coscinodiscophyceae</taxon>
        <taxon>Thalassiosirophycidae</taxon>
        <taxon>Thalassiosirales</taxon>
        <taxon>Thalassiosiraceae</taxon>
        <taxon>Thalassiosira</taxon>
    </lineage>
</organism>
<keyword evidence="3" id="KW-1185">Reference proteome</keyword>
<evidence type="ECO:0000256" key="1">
    <source>
        <dbReference type="SAM" id="MobiDB-lite"/>
    </source>
</evidence>
<dbReference type="EMBL" id="AGNL01046485">
    <property type="protein sequence ID" value="EJK47913.1"/>
    <property type="molecule type" value="Genomic_DNA"/>
</dbReference>
<comment type="caution">
    <text evidence="2">The sequence shown here is derived from an EMBL/GenBank/DDBJ whole genome shotgun (WGS) entry which is preliminary data.</text>
</comment>